<evidence type="ECO:0000313" key="2">
    <source>
        <dbReference type="Proteomes" id="UP000570166"/>
    </source>
</evidence>
<proteinExistence type="predicted"/>
<gene>
    <name evidence="1" type="ORF">HZF05_13120</name>
</gene>
<keyword evidence="2" id="KW-1185">Reference proteome</keyword>
<accession>A0A838L8M7</accession>
<organism evidence="1 2">
    <name type="scientific">Sphingomonas chungangi</name>
    <dbReference type="NCBI Taxonomy" id="2683589"/>
    <lineage>
        <taxon>Bacteria</taxon>
        <taxon>Pseudomonadati</taxon>
        <taxon>Pseudomonadota</taxon>
        <taxon>Alphaproteobacteria</taxon>
        <taxon>Sphingomonadales</taxon>
        <taxon>Sphingomonadaceae</taxon>
        <taxon>Sphingomonas</taxon>
    </lineage>
</organism>
<dbReference type="RefSeq" id="WP_160362679.1">
    <property type="nucleotide sequence ID" value="NZ_JACEIB010000008.1"/>
</dbReference>
<dbReference type="AlphaFoldDB" id="A0A838L8M7"/>
<evidence type="ECO:0000313" key="1">
    <source>
        <dbReference type="EMBL" id="MBA2935035.1"/>
    </source>
</evidence>
<name>A0A838L8M7_9SPHN</name>
<reference evidence="1 2" key="1">
    <citation type="submission" date="2020-07" db="EMBL/GenBank/DDBJ databases">
        <authorList>
            <person name="Sun Q."/>
        </authorList>
    </citation>
    <scope>NUCLEOTIDE SEQUENCE [LARGE SCALE GENOMIC DNA]</scope>
    <source>
        <strain evidence="1 2">CGMCC 1.13654</strain>
    </source>
</reference>
<comment type="caution">
    <text evidence="1">The sequence shown here is derived from an EMBL/GenBank/DDBJ whole genome shotgun (WGS) entry which is preliminary data.</text>
</comment>
<sequence length="55" mass="6176">MQSPMAPERIRQSAEGRSLEDVLAMWTLATSEVARSDDWIAIAFEIVRRQRAGTA</sequence>
<dbReference type="EMBL" id="JACEIB010000008">
    <property type="protein sequence ID" value="MBA2935035.1"/>
    <property type="molecule type" value="Genomic_DNA"/>
</dbReference>
<protein>
    <submittedName>
        <fullName evidence="1">Uncharacterized protein</fullName>
    </submittedName>
</protein>
<dbReference type="Proteomes" id="UP000570166">
    <property type="component" value="Unassembled WGS sequence"/>
</dbReference>